<proteinExistence type="predicted"/>
<keyword evidence="3" id="KW-1185">Reference proteome</keyword>
<sequence length="85" mass="9309">MREKQGNVSGGLSEKSPTGPKDSGGEWRSFSKNCGDSGKGFADISRFLVNFGKSSSSEQGTLRWATESFSLVTETLQRLLVVFEW</sequence>
<name>W1PPL0_AMBTC</name>
<organism evidence="2 3">
    <name type="scientific">Amborella trichopoda</name>
    <dbReference type="NCBI Taxonomy" id="13333"/>
    <lineage>
        <taxon>Eukaryota</taxon>
        <taxon>Viridiplantae</taxon>
        <taxon>Streptophyta</taxon>
        <taxon>Embryophyta</taxon>
        <taxon>Tracheophyta</taxon>
        <taxon>Spermatophyta</taxon>
        <taxon>Magnoliopsida</taxon>
        <taxon>Amborellales</taxon>
        <taxon>Amborellaceae</taxon>
        <taxon>Amborella</taxon>
    </lineage>
</organism>
<protein>
    <submittedName>
        <fullName evidence="2">Uncharacterized protein</fullName>
    </submittedName>
</protein>
<feature type="region of interest" description="Disordered" evidence="1">
    <location>
        <begin position="1"/>
        <end position="31"/>
    </location>
</feature>
<dbReference type="Gramene" id="ERN09130">
    <property type="protein sequence ID" value="ERN09130"/>
    <property type="gene ID" value="AMTR_s00014p00161400"/>
</dbReference>
<dbReference type="Proteomes" id="UP000017836">
    <property type="component" value="Unassembled WGS sequence"/>
</dbReference>
<accession>W1PPL0</accession>
<evidence type="ECO:0000313" key="3">
    <source>
        <dbReference type="Proteomes" id="UP000017836"/>
    </source>
</evidence>
<dbReference type="AlphaFoldDB" id="W1PPL0"/>
<evidence type="ECO:0000313" key="2">
    <source>
        <dbReference type="EMBL" id="ERN09130.1"/>
    </source>
</evidence>
<evidence type="ECO:0000256" key="1">
    <source>
        <dbReference type="SAM" id="MobiDB-lite"/>
    </source>
</evidence>
<dbReference type="HOGENOM" id="CLU_2515644_0_0_1"/>
<gene>
    <name evidence="2" type="ORF">AMTR_s00014p00161400</name>
</gene>
<dbReference type="EMBL" id="KI393051">
    <property type="protein sequence ID" value="ERN09130.1"/>
    <property type="molecule type" value="Genomic_DNA"/>
</dbReference>
<reference evidence="3" key="1">
    <citation type="journal article" date="2013" name="Science">
        <title>The Amborella genome and the evolution of flowering plants.</title>
        <authorList>
            <consortium name="Amborella Genome Project"/>
        </authorList>
    </citation>
    <scope>NUCLEOTIDE SEQUENCE [LARGE SCALE GENOMIC DNA]</scope>
</reference>